<reference evidence="1" key="1">
    <citation type="journal article" date="2009" name="J. Bacteriol.">
        <title>Comparative genome analysis of Listeria bacteriophages reveals extensive mosaicism, programmed translational frameshifting, and a novel prophage insertion site.</title>
        <authorList>
            <person name="Dorscht J."/>
            <person name="Klumpp J."/>
            <person name="Bielmann R."/>
            <person name="Schmelcher M."/>
            <person name="Born Y."/>
            <person name="Zimmer M."/>
            <person name="Calendar R."/>
            <person name="Loessner M.J."/>
        </authorList>
    </citation>
    <scope>NUCLEOTIDE SEQUENCE</scope>
</reference>
<dbReference type="EMBL" id="EU855793">
    <property type="protein sequence ID" value="ACI00386.1"/>
    <property type="molecule type" value="Genomic_DNA"/>
</dbReference>
<organism evidence="1">
    <name type="scientific">Listeria phage P40</name>
    <dbReference type="NCBI Taxonomy" id="560178"/>
    <lineage>
        <taxon>Viruses</taxon>
        <taxon>Duplodnaviria</taxon>
        <taxon>Heunggongvirae</taxon>
        <taxon>Uroviricota</taxon>
        <taxon>Caudoviricetes</taxon>
    </lineage>
</organism>
<dbReference type="PDB" id="4JZ5">
    <property type="method" value="X-ray"/>
    <property type="resolution" value="1.10 A"/>
    <property type="chains" value="A=1-202"/>
</dbReference>
<name>A0ACD6B8G2_9CAUD</name>
<reference evidence="2" key="2">
    <citation type="submission" date="2013-04" db="PDB data bank">
        <title>Crystal structure of catalytic domain of endolysin Ply40.</title>
        <authorList>
            <person name="Romero-Fernandez P."/>
            <person name="Bartual S.G."/>
            <person name="Carrasco-lopez C."/>
            <person name="Loessner M."/>
            <person name="Hermoso J.A."/>
        </authorList>
    </citation>
    <scope>X-RAY CRYSTALLOGRAPHY (1.10 ANGSTROMS) OF 1-202</scope>
</reference>
<accession>B6D7J9</accession>
<evidence type="ECO:0000313" key="1">
    <source>
        <dbReference type="EMBL" id="ACI00386.1"/>
    </source>
</evidence>
<evidence type="ECO:0007829" key="2">
    <source>
        <dbReference type="PDB" id="4JZ5"/>
    </source>
</evidence>
<proteinExistence type="evidence at protein level"/>
<keyword evidence="2" id="KW-0002">3D-structure</keyword>
<accession>A0ACD6B8G2</accession>
<sequence>MVLVLDISKWQPTVNYSGLKEDVGFVVIRSSNGTQKYDERLEQHAKGLDKVGMPFGLYHYALFEGGQDTINEANMLVSAYKKCRQLGAEPTFLFLDYEEVKLKSGNVVNECQRFIDHVKGQTGVKVGLYAGDSFWKTHDLDKVKHDLRWVARYGVDNGKPSTKPSIPYDLWQYTSKGRIKAIASPVDMNTCSSDILNKLKGSKAPVKPAPKPTPSKPAPAKPAPKTTTKYVNTAHLNIREKASADSKVLGVLDLNDSVQVISESGGWSKLKSGNKQVYVSSKYLSKSKTTPKAKPSSKQYYTIKSGDNLSYIAKKYKTTVKQIQNWNGIKDANKIYAGQKIRVK</sequence>
<protein>
    <submittedName>
        <fullName evidence="1">Gp26</fullName>
    </submittedName>
</protein>